<feature type="domain" description="PepSY" evidence="2">
    <location>
        <begin position="74"/>
        <end position="131"/>
    </location>
</feature>
<proteinExistence type="predicted"/>
<feature type="transmembrane region" description="Helical" evidence="1">
    <location>
        <begin position="29"/>
        <end position="53"/>
    </location>
</feature>
<keyword evidence="1" id="KW-1133">Transmembrane helix</keyword>
<evidence type="ECO:0000256" key="1">
    <source>
        <dbReference type="SAM" id="Phobius"/>
    </source>
</evidence>
<evidence type="ECO:0000259" key="2">
    <source>
        <dbReference type="Pfam" id="PF03413"/>
    </source>
</evidence>
<accession>A0A0M0KJW4</accession>
<keyword evidence="1" id="KW-0472">Membrane</keyword>
<name>A0A0M0KJW4_ALKHA</name>
<comment type="caution">
    <text evidence="3">The sequence shown here is derived from an EMBL/GenBank/DDBJ whole genome shotgun (WGS) entry which is preliminary data.</text>
</comment>
<organism evidence="3">
    <name type="scientific">Halalkalibacterium halodurans</name>
    <name type="common">Bacillus halodurans</name>
    <dbReference type="NCBI Taxonomy" id="86665"/>
    <lineage>
        <taxon>Bacteria</taxon>
        <taxon>Bacillati</taxon>
        <taxon>Bacillota</taxon>
        <taxon>Bacilli</taxon>
        <taxon>Bacillales</taxon>
        <taxon>Bacillaceae</taxon>
        <taxon>Halalkalibacterium (ex Joshi et al. 2022)</taxon>
    </lineage>
</organism>
<dbReference type="AlphaFoldDB" id="A0A0M0KJW4"/>
<dbReference type="InterPro" id="IPR005625">
    <property type="entry name" value="PepSY-ass_TM"/>
</dbReference>
<reference evidence="3" key="1">
    <citation type="submission" date="2015-08" db="EMBL/GenBank/DDBJ databases">
        <title>Complete DNA Sequence of Pseudomonas syringae pv. actinidiae, the Causal Agent of Kiwifruit Canker Disease.</title>
        <authorList>
            <person name="Rikkerink E.H.A."/>
            <person name="Fineran P.C."/>
        </authorList>
    </citation>
    <scope>NUCLEOTIDE SEQUENCE</scope>
    <source>
        <strain evidence="3">DSM 13666</strain>
    </source>
</reference>
<dbReference type="EMBL" id="LILD01000001">
    <property type="protein sequence ID" value="KOO39196.1"/>
    <property type="molecule type" value="Genomic_DNA"/>
</dbReference>
<sequence>MDVAKSTSGDSNKQMNETKPSLYQVIWRWHFYAGVIVAPFLIILAVTGGIYLFKPQIEQTLYQQYNEVTPTGDRLSPDEQLEMVHEQYPDSVITAYRPGESSTRSSEVTLSTVNGPLTVFLDPYTGEQLGTLEHFTQPERESRSRSWG</sequence>
<dbReference type="Pfam" id="PF03413">
    <property type="entry name" value="PepSY"/>
    <property type="match status" value="1"/>
</dbReference>
<dbReference type="PATRIC" id="fig|136160.3.peg.2458"/>
<dbReference type="Pfam" id="PF03929">
    <property type="entry name" value="PepSY_TM"/>
    <property type="match status" value="1"/>
</dbReference>
<protein>
    <recommendedName>
        <fullName evidence="2">PepSY domain-containing protein</fullName>
    </recommendedName>
</protein>
<dbReference type="PANTHER" id="PTHR34219">
    <property type="entry name" value="IRON-REGULATED INNER MEMBRANE PROTEIN-RELATED"/>
    <property type="match status" value="1"/>
</dbReference>
<evidence type="ECO:0000313" key="3">
    <source>
        <dbReference type="EMBL" id="KOO39196.1"/>
    </source>
</evidence>
<dbReference type="RefSeq" id="WP_053431256.1">
    <property type="nucleotide sequence ID" value="NZ_CP040441.1"/>
</dbReference>
<gene>
    <name evidence="3" type="ORF">AMD02_10350</name>
</gene>
<dbReference type="InterPro" id="IPR025711">
    <property type="entry name" value="PepSY"/>
</dbReference>
<dbReference type="PANTHER" id="PTHR34219:SF1">
    <property type="entry name" value="PEPSY DOMAIN-CONTAINING PROTEIN"/>
    <property type="match status" value="1"/>
</dbReference>
<keyword evidence="1" id="KW-0812">Transmembrane</keyword>
<dbReference type="GeneID" id="87597450"/>